<dbReference type="InterPro" id="IPR004358">
    <property type="entry name" value="Sig_transdc_His_kin-like_C"/>
</dbReference>
<dbReference type="PROSITE" id="PS50113">
    <property type="entry name" value="PAC"/>
    <property type="match status" value="2"/>
</dbReference>
<feature type="domain" description="PAS" evidence="7">
    <location>
        <begin position="151"/>
        <end position="224"/>
    </location>
</feature>
<dbReference type="Proteomes" id="UP000046155">
    <property type="component" value="Unassembled WGS sequence"/>
</dbReference>
<evidence type="ECO:0000256" key="2">
    <source>
        <dbReference type="ARBA" id="ARBA00012438"/>
    </source>
</evidence>
<dbReference type="InterPro" id="IPR005467">
    <property type="entry name" value="His_kinase_dom"/>
</dbReference>
<dbReference type="SUPFAM" id="SSF55874">
    <property type="entry name" value="ATPase domain of HSP90 chaperone/DNA topoisomerase II/histidine kinase"/>
    <property type="match status" value="1"/>
</dbReference>
<keyword evidence="10" id="KW-1185">Reference proteome</keyword>
<dbReference type="InterPro" id="IPR036890">
    <property type="entry name" value="HATPase_C_sf"/>
</dbReference>
<dbReference type="InterPro" id="IPR035965">
    <property type="entry name" value="PAS-like_dom_sf"/>
</dbReference>
<dbReference type="InterPro" id="IPR001610">
    <property type="entry name" value="PAC"/>
</dbReference>
<evidence type="ECO:0000256" key="5">
    <source>
        <dbReference type="ARBA" id="ARBA00023012"/>
    </source>
</evidence>
<protein>
    <recommendedName>
        <fullName evidence="2">histidine kinase</fullName>
        <ecNumber evidence="2">2.7.13.3</ecNumber>
    </recommendedName>
</protein>
<dbReference type="GO" id="GO:0000155">
    <property type="term" value="F:phosphorelay sensor kinase activity"/>
    <property type="evidence" value="ECO:0007669"/>
    <property type="project" value="InterPro"/>
</dbReference>
<dbReference type="SMART" id="SM00388">
    <property type="entry name" value="HisKA"/>
    <property type="match status" value="1"/>
</dbReference>
<evidence type="ECO:0000256" key="3">
    <source>
        <dbReference type="ARBA" id="ARBA00022553"/>
    </source>
</evidence>
<proteinExistence type="predicted"/>
<keyword evidence="3" id="KW-0597">Phosphoprotein</keyword>
<keyword evidence="9" id="KW-0808">Transferase</keyword>
<evidence type="ECO:0000259" key="6">
    <source>
        <dbReference type="PROSITE" id="PS50109"/>
    </source>
</evidence>
<evidence type="ECO:0000313" key="9">
    <source>
        <dbReference type="EMBL" id="CEO89694.1"/>
    </source>
</evidence>
<evidence type="ECO:0000313" key="10">
    <source>
        <dbReference type="Proteomes" id="UP000046155"/>
    </source>
</evidence>
<dbReference type="Gene3D" id="3.30.450.40">
    <property type="match status" value="1"/>
</dbReference>
<dbReference type="OrthoDB" id="9784397at2"/>
<dbReference type="Gene3D" id="3.30.565.10">
    <property type="entry name" value="Histidine kinase-like ATPase, C-terminal domain"/>
    <property type="match status" value="1"/>
</dbReference>
<dbReference type="CDD" id="cd00130">
    <property type="entry name" value="PAS"/>
    <property type="match status" value="2"/>
</dbReference>
<dbReference type="Gene3D" id="1.10.287.130">
    <property type="match status" value="1"/>
</dbReference>
<dbReference type="SMART" id="SM00086">
    <property type="entry name" value="PAC"/>
    <property type="match status" value="2"/>
</dbReference>
<evidence type="ECO:0000259" key="8">
    <source>
        <dbReference type="PROSITE" id="PS50113"/>
    </source>
</evidence>
<name>A0A0B7MGE5_9FIRM</name>
<dbReference type="InterPro" id="IPR000014">
    <property type="entry name" value="PAS"/>
</dbReference>
<dbReference type="PANTHER" id="PTHR43065:SF42">
    <property type="entry name" value="TWO-COMPONENT SENSOR PPRA"/>
    <property type="match status" value="1"/>
</dbReference>
<evidence type="ECO:0000256" key="1">
    <source>
        <dbReference type="ARBA" id="ARBA00000085"/>
    </source>
</evidence>
<dbReference type="AlphaFoldDB" id="A0A0B7MGE5"/>
<keyword evidence="4 9" id="KW-0418">Kinase</keyword>
<accession>A0A0B7MGE5</accession>
<organism evidence="9 10">
    <name type="scientific">Syntrophaceticus schinkii</name>
    <dbReference type="NCBI Taxonomy" id="499207"/>
    <lineage>
        <taxon>Bacteria</taxon>
        <taxon>Bacillati</taxon>
        <taxon>Bacillota</taxon>
        <taxon>Clostridia</taxon>
        <taxon>Thermoanaerobacterales</taxon>
        <taxon>Thermoanaerobacterales Family III. Incertae Sedis</taxon>
        <taxon>Syntrophaceticus</taxon>
    </lineage>
</organism>
<dbReference type="PRINTS" id="PR00344">
    <property type="entry name" value="BCTRLSENSOR"/>
</dbReference>
<dbReference type="PANTHER" id="PTHR43065">
    <property type="entry name" value="SENSOR HISTIDINE KINASE"/>
    <property type="match status" value="1"/>
</dbReference>
<dbReference type="EMBL" id="CDRZ01000255">
    <property type="protein sequence ID" value="CEO89694.1"/>
    <property type="molecule type" value="Genomic_DNA"/>
</dbReference>
<feature type="domain" description="Histidine kinase" evidence="6">
    <location>
        <begin position="494"/>
        <end position="720"/>
    </location>
</feature>
<evidence type="ECO:0000256" key="4">
    <source>
        <dbReference type="ARBA" id="ARBA00022777"/>
    </source>
</evidence>
<dbReference type="SUPFAM" id="SSF55785">
    <property type="entry name" value="PYP-like sensor domain (PAS domain)"/>
    <property type="match status" value="2"/>
</dbReference>
<dbReference type="SUPFAM" id="SSF55781">
    <property type="entry name" value="GAF domain-like"/>
    <property type="match status" value="1"/>
</dbReference>
<dbReference type="Pfam" id="PF13426">
    <property type="entry name" value="PAS_9"/>
    <property type="match status" value="1"/>
</dbReference>
<feature type="domain" description="PAC" evidence="8">
    <location>
        <begin position="225"/>
        <end position="277"/>
    </location>
</feature>
<dbReference type="RefSeq" id="WP_044665585.1">
    <property type="nucleotide sequence ID" value="NZ_CDRZ01000255.1"/>
</dbReference>
<dbReference type="SUPFAM" id="SSF47384">
    <property type="entry name" value="Homodimeric domain of signal transducing histidine kinase"/>
    <property type="match status" value="1"/>
</dbReference>
<dbReference type="InterPro" id="IPR000700">
    <property type="entry name" value="PAS-assoc_C"/>
</dbReference>
<gene>
    <name evidence="9" type="ORF">SSCH_570006</name>
</gene>
<dbReference type="InterPro" id="IPR003661">
    <property type="entry name" value="HisK_dim/P_dom"/>
</dbReference>
<dbReference type="EC" id="2.7.13.3" evidence="2"/>
<sequence>MIRCDVVWRDNKESLQFQYEKHIGTSETLLRHIIDNILDIIVIIDNNGHYIYLSPSIEDVTGYRQEELMEKPFYEWIHPEDVNRVVAAFRKTFITGKHRKLEYRYKQKDGSYIWFENRGQLLYENGQVKGVISFARDISERKVAEEALRESETLFRAIFNNAAVGIALINKEGEIETVNETFCAFLGYEQEEIIGISILRIIDEEEKEHVNLIRNALKKSKKGSYVVEKRFRRVDGEFVWGRLNISLIKDIQGRCPCLVVVCEDITPLKVKENEIQAVQCIYKAALEAMEEASVCSGCHRDEMRTLADLAICLQSAGYEEVVAGYEVVCELLGALGVYYGYDESTGLLPLIGLIGLPETEYICLSDISSFKLGEERGLVGKAAQTRESIYVPDVLAEPNWTMADLGVENRSAYIIPVYYGEKLFGVLSLVSQQVDGFSQEKRAFADSIASFISAAMENTRLFIEIKRAYEELNTTQQQLLQAQKMEAIGQLAGGMAHDINNQLMIIQACVDLCLPRVREENLCNVFNKIRTAAERSTNLTRQLMIFGRKQPQFKIHVNLNQNIRQLQEMLGRLIRDNVEITCNLAPDLQEIIADSTNIDQVIINLALNGRDAMPDGGLLAIKTWNQKVDSLDELPDDGYIGSRSIGNYVCLSVTDTGKGFNEQIKSHLFEPFFTTKDNYNCTGLGLPVVYGIVKSHDGWINVKSQPDKGSVFEILFPAIDQTS</sequence>
<dbReference type="Pfam" id="PF08447">
    <property type="entry name" value="PAS_3"/>
    <property type="match status" value="1"/>
</dbReference>
<dbReference type="Pfam" id="PF13185">
    <property type="entry name" value="GAF_2"/>
    <property type="match status" value="1"/>
</dbReference>
<evidence type="ECO:0000259" key="7">
    <source>
        <dbReference type="PROSITE" id="PS50112"/>
    </source>
</evidence>
<comment type="catalytic activity">
    <reaction evidence="1">
        <text>ATP + protein L-histidine = ADP + protein N-phospho-L-histidine.</text>
        <dbReference type="EC" id="2.7.13.3"/>
    </reaction>
</comment>
<feature type="domain" description="PAS" evidence="7">
    <location>
        <begin position="26"/>
        <end position="96"/>
    </location>
</feature>
<dbReference type="InterPro" id="IPR029016">
    <property type="entry name" value="GAF-like_dom_sf"/>
</dbReference>
<dbReference type="NCBIfam" id="TIGR00229">
    <property type="entry name" value="sensory_box"/>
    <property type="match status" value="2"/>
</dbReference>
<dbReference type="Gene3D" id="3.30.450.20">
    <property type="entry name" value="PAS domain"/>
    <property type="match status" value="2"/>
</dbReference>
<dbReference type="InterPro" id="IPR013655">
    <property type="entry name" value="PAS_fold_3"/>
</dbReference>
<dbReference type="InterPro" id="IPR003594">
    <property type="entry name" value="HATPase_dom"/>
</dbReference>
<feature type="domain" description="PAC" evidence="8">
    <location>
        <begin position="99"/>
        <end position="150"/>
    </location>
</feature>
<dbReference type="InterPro" id="IPR003018">
    <property type="entry name" value="GAF"/>
</dbReference>
<keyword evidence="5" id="KW-0902">Two-component regulatory system</keyword>
<reference evidence="10" key="1">
    <citation type="submission" date="2015-01" db="EMBL/GenBank/DDBJ databases">
        <authorList>
            <person name="Manzoor Shahid"/>
            <person name="Zubair Saima"/>
        </authorList>
    </citation>
    <scope>NUCLEOTIDE SEQUENCE [LARGE SCALE GENOMIC DNA]</scope>
    <source>
        <strain evidence="10">Sp3</strain>
    </source>
</reference>
<dbReference type="PROSITE" id="PS50109">
    <property type="entry name" value="HIS_KIN"/>
    <property type="match status" value="1"/>
</dbReference>
<dbReference type="PROSITE" id="PS50112">
    <property type="entry name" value="PAS"/>
    <property type="match status" value="2"/>
</dbReference>
<dbReference type="Pfam" id="PF02518">
    <property type="entry name" value="HATPase_c"/>
    <property type="match status" value="1"/>
</dbReference>
<dbReference type="SMART" id="SM00387">
    <property type="entry name" value="HATPase_c"/>
    <property type="match status" value="1"/>
</dbReference>
<dbReference type="SMART" id="SM00091">
    <property type="entry name" value="PAS"/>
    <property type="match status" value="2"/>
</dbReference>
<dbReference type="InterPro" id="IPR036097">
    <property type="entry name" value="HisK_dim/P_sf"/>
</dbReference>
<dbReference type="SMART" id="SM00065">
    <property type="entry name" value="GAF"/>
    <property type="match status" value="1"/>
</dbReference>